<dbReference type="Pfam" id="PF13173">
    <property type="entry name" value="AAA_14"/>
    <property type="match status" value="1"/>
</dbReference>
<proteinExistence type="predicted"/>
<dbReference type="Pfam" id="PF13635">
    <property type="entry name" value="DUF4143"/>
    <property type="match status" value="1"/>
</dbReference>
<keyword evidence="4" id="KW-1185">Reference proteome</keyword>
<dbReference type="OrthoDB" id="371918at2157"/>
<feature type="domain" description="AAA" evidence="1">
    <location>
        <begin position="39"/>
        <end position="161"/>
    </location>
</feature>
<dbReference type="STRING" id="323259.Mhun_1407"/>
<dbReference type="EnsemblBacteria" id="ABD41144">
    <property type="protein sequence ID" value="ABD41144"/>
    <property type="gene ID" value="Mhun_1407"/>
</dbReference>
<dbReference type="InterPro" id="IPR041682">
    <property type="entry name" value="AAA_14"/>
</dbReference>
<dbReference type="eggNOG" id="arCOG03167">
    <property type="taxonomic scope" value="Archaea"/>
</dbReference>
<protein>
    <recommendedName>
        <fullName evidence="5">ATPase</fullName>
    </recommendedName>
</protein>
<evidence type="ECO:0008006" key="5">
    <source>
        <dbReference type="Google" id="ProtNLM"/>
    </source>
</evidence>
<dbReference type="PANTHER" id="PTHR33295">
    <property type="entry name" value="ATPASE"/>
    <property type="match status" value="1"/>
</dbReference>
<reference evidence="4" key="1">
    <citation type="journal article" date="2016" name="Stand. Genomic Sci.">
        <title>Complete genome sequence of Methanospirillum hungatei type strain JF1.</title>
        <authorList>
            <person name="Gunsalus R.P."/>
            <person name="Cook L.E."/>
            <person name="Crable B."/>
            <person name="Rohlin L."/>
            <person name="McDonald E."/>
            <person name="Mouttaki H."/>
            <person name="Sieber J.R."/>
            <person name="Poweleit N."/>
            <person name="Zhou H."/>
            <person name="Lapidus A.L."/>
            <person name="Daligault H.E."/>
            <person name="Land M."/>
            <person name="Gilna P."/>
            <person name="Ivanova N."/>
            <person name="Kyrpides N."/>
            <person name="Culley D.E."/>
            <person name="McInerney M.J."/>
        </authorList>
    </citation>
    <scope>NUCLEOTIDE SEQUENCE [LARGE SCALE GENOMIC DNA]</scope>
    <source>
        <strain evidence="4">ATCC 27890 / DSM 864 / NBRC 100397 / JF-1</strain>
    </source>
</reference>
<evidence type="ECO:0000313" key="3">
    <source>
        <dbReference type="EMBL" id="ABD41144.1"/>
    </source>
</evidence>
<dbReference type="KEGG" id="mhu:Mhun_1407"/>
<dbReference type="InParanoid" id="Q2FP16"/>
<sequence length="403" mass="47332">MILRDDITKIVKSQRNSIINRNQGVIRHDIIKIHPHQNFAIILSGIRRCGKSTLLVQMMKKEENFYYLNFEDPRLIDFTIQDYEVLEEVFHQEYGFHDLYFFDEIQNLSGWEYYIRHLLDSEKKVIITGSHASLLSRELGTKLTGRNLRLELFPFSYQEYLEYTHKEDSDTSFNDYLFTGGFPEYIRVGLEEVLQNLLLDIIARDIIYRNNIKNPALITEIAVYLLGNIAREMTLSQLQKIFSAIGSVTTIASYISHLEDAYILFTLPRFSYSHKSRQINPKKVYAVDNGLIYANTTGFTEDYGRLLENLVFIMLRKKYRELFYFREKHECDFIVKEKTKVTRAIQVCYEVTSRNKDREIRGLLEAMEMFDLKEGYILTGKQEDLLTVDGRTIILMPARSFAG</sequence>
<evidence type="ECO:0000259" key="2">
    <source>
        <dbReference type="Pfam" id="PF13635"/>
    </source>
</evidence>
<dbReference type="RefSeq" id="WP_011448413.1">
    <property type="nucleotide sequence ID" value="NC_007796.1"/>
</dbReference>
<evidence type="ECO:0000313" key="4">
    <source>
        <dbReference type="Proteomes" id="UP000001941"/>
    </source>
</evidence>
<dbReference type="AlphaFoldDB" id="Q2FP16"/>
<evidence type="ECO:0000259" key="1">
    <source>
        <dbReference type="Pfam" id="PF13173"/>
    </source>
</evidence>
<dbReference type="InterPro" id="IPR025420">
    <property type="entry name" value="DUF4143"/>
</dbReference>
<name>Q2FP16_METHJ</name>
<organism evidence="3 4">
    <name type="scientific">Methanospirillum hungatei JF-1 (strain ATCC 27890 / DSM 864 / NBRC 100397 / JF-1)</name>
    <dbReference type="NCBI Taxonomy" id="323259"/>
    <lineage>
        <taxon>Archaea</taxon>
        <taxon>Methanobacteriati</taxon>
        <taxon>Methanobacteriota</taxon>
        <taxon>Stenosarchaea group</taxon>
        <taxon>Methanomicrobia</taxon>
        <taxon>Methanomicrobiales</taxon>
        <taxon>Methanospirillaceae</taxon>
        <taxon>Methanospirillum</taxon>
    </lineage>
</organism>
<gene>
    <name evidence="3" type="ordered locus">Mhun_1407</name>
</gene>
<dbReference type="GeneID" id="3923550"/>
<dbReference type="InterPro" id="IPR027417">
    <property type="entry name" value="P-loop_NTPase"/>
</dbReference>
<dbReference type="EMBL" id="CP000254">
    <property type="protein sequence ID" value="ABD41144.1"/>
    <property type="molecule type" value="Genomic_DNA"/>
</dbReference>
<dbReference type="HOGENOM" id="CLU_041527_0_0_2"/>
<accession>Q2FP16</accession>
<dbReference type="Proteomes" id="UP000001941">
    <property type="component" value="Chromosome"/>
</dbReference>
<dbReference type="SUPFAM" id="SSF52540">
    <property type="entry name" value="P-loop containing nucleoside triphosphate hydrolases"/>
    <property type="match status" value="1"/>
</dbReference>
<dbReference type="PANTHER" id="PTHR33295:SF8">
    <property type="entry name" value="AAA+ ATPASE DOMAIN-CONTAINING PROTEIN"/>
    <property type="match status" value="1"/>
</dbReference>
<feature type="domain" description="DUF4143" evidence="2">
    <location>
        <begin position="204"/>
        <end position="349"/>
    </location>
</feature>